<reference evidence="2" key="1">
    <citation type="journal article" date="2019" name="Int. J. Syst. Evol. Microbiol.">
        <title>The Global Catalogue of Microorganisms (GCM) 10K type strain sequencing project: providing services to taxonomists for standard genome sequencing and annotation.</title>
        <authorList>
            <consortium name="The Broad Institute Genomics Platform"/>
            <consortium name="The Broad Institute Genome Sequencing Center for Infectious Disease"/>
            <person name="Wu L."/>
            <person name="Ma J."/>
        </authorList>
    </citation>
    <scope>NUCLEOTIDE SEQUENCE [LARGE SCALE GENOMIC DNA]</scope>
    <source>
        <strain evidence="2">KCTC 52487</strain>
    </source>
</reference>
<proteinExistence type="predicted"/>
<comment type="caution">
    <text evidence="1">The sequence shown here is derived from an EMBL/GenBank/DDBJ whole genome shotgun (WGS) entry which is preliminary data.</text>
</comment>
<gene>
    <name evidence="1" type="ORF">ACFOOR_05405</name>
</gene>
<name>A0ABV6ZVP0_9PROT</name>
<keyword evidence="1" id="KW-0560">Oxidoreductase</keyword>
<accession>A0ABV6ZVP0</accession>
<evidence type="ECO:0000313" key="2">
    <source>
        <dbReference type="Proteomes" id="UP001595379"/>
    </source>
</evidence>
<dbReference type="EMBL" id="JBHRSV010000004">
    <property type="protein sequence ID" value="MFC2925535.1"/>
    <property type="molecule type" value="Genomic_DNA"/>
</dbReference>
<dbReference type="EC" id="1.1.1.290" evidence="1"/>
<evidence type="ECO:0000313" key="1">
    <source>
        <dbReference type="EMBL" id="MFC2925535.1"/>
    </source>
</evidence>
<sequence>MSTDRLCLMIGAGYVARATAPLLAERGISCVGTTRSNADEVRASGIEPLLWAAGDGLTDPMRTVLGDATHLLVSAAPEPHGDPVLKSLGPDIAALMPRLQWAGYLSTTGVYGDRDGDWVAEDSPVIPRQPRSVLRLAAERAWQDALPQVSLFRLAGIYGPGRSALDQLRAGRARRIVKPGHVFSRIHVDDTASALALAIDRTASAGLFNLADDEPAANADVVAFAADLLGIAPPPEEDFETADMSAMLRGFYAESRRVWNFRAKRELGWTPRFPNYRGGLSALL</sequence>
<dbReference type="InterPro" id="IPR051783">
    <property type="entry name" value="NAD(P)-dependent_oxidoreduct"/>
</dbReference>
<dbReference type="SUPFAM" id="SSF51735">
    <property type="entry name" value="NAD(P)-binding Rossmann-fold domains"/>
    <property type="match status" value="1"/>
</dbReference>
<dbReference type="CDD" id="cd05266">
    <property type="entry name" value="SDR_a4"/>
    <property type="match status" value="1"/>
</dbReference>
<keyword evidence="2" id="KW-1185">Reference proteome</keyword>
<dbReference type="Proteomes" id="UP001595379">
    <property type="component" value="Unassembled WGS sequence"/>
</dbReference>
<organism evidence="1 2">
    <name type="scientific">Hyphobacterium vulgare</name>
    <dbReference type="NCBI Taxonomy" id="1736751"/>
    <lineage>
        <taxon>Bacteria</taxon>
        <taxon>Pseudomonadati</taxon>
        <taxon>Pseudomonadota</taxon>
        <taxon>Alphaproteobacteria</taxon>
        <taxon>Maricaulales</taxon>
        <taxon>Maricaulaceae</taxon>
        <taxon>Hyphobacterium</taxon>
    </lineage>
</organism>
<dbReference type="Gene3D" id="3.40.50.720">
    <property type="entry name" value="NAD(P)-binding Rossmann-like Domain"/>
    <property type="match status" value="1"/>
</dbReference>
<protein>
    <submittedName>
        <fullName evidence="1">SDR family oxidoreductase</fullName>
        <ecNumber evidence="1">1.1.1.290</ecNumber>
    </submittedName>
</protein>
<dbReference type="PANTHER" id="PTHR48079">
    <property type="entry name" value="PROTEIN YEEZ"/>
    <property type="match status" value="1"/>
</dbReference>
<dbReference type="RefSeq" id="WP_343165405.1">
    <property type="nucleotide sequence ID" value="NZ_JBHRSV010000004.1"/>
</dbReference>
<dbReference type="InterPro" id="IPR036291">
    <property type="entry name" value="NAD(P)-bd_dom_sf"/>
</dbReference>
<dbReference type="PANTHER" id="PTHR48079:SF6">
    <property type="entry name" value="NAD(P)-BINDING DOMAIN-CONTAINING PROTEIN-RELATED"/>
    <property type="match status" value="1"/>
</dbReference>
<dbReference type="GO" id="GO:0033711">
    <property type="term" value="F:4-phosphoerythronate dehydrogenase activity"/>
    <property type="evidence" value="ECO:0007669"/>
    <property type="project" value="UniProtKB-EC"/>
</dbReference>